<dbReference type="InterPro" id="IPR027417">
    <property type="entry name" value="P-loop_NTPase"/>
</dbReference>
<feature type="active site" description="Nucleophile" evidence="7">
    <location>
        <position position="341"/>
    </location>
</feature>
<dbReference type="CDD" id="cd03130">
    <property type="entry name" value="GATase1_CobB"/>
    <property type="match status" value="1"/>
</dbReference>
<evidence type="ECO:0000256" key="2">
    <source>
        <dbReference type="ARBA" id="ARBA00022598"/>
    </source>
</evidence>
<protein>
    <recommendedName>
        <fullName evidence="7">Hydrogenobyrinate a,c-diamide synthase</fullName>
        <ecNumber evidence="7">6.3.5.9</ecNumber>
    </recommendedName>
    <alternativeName>
        <fullName evidence="7">Hydrogenobyrinic acid a,c-diamide synthase</fullName>
    </alternativeName>
</protein>
<dbReference type="NCBIfam" id="NF002204">
    <property type="entry name" value="PRK01077.1"/>
    <property type="match status" value="1"/>
</dbReference>
<evidence type="ECO:0000259" key="8">
    <source>
        <dbReference type="Pfam" id="PF01656"/>
    </source>
</evidence>
<dbReference type="PANTHER" id="PTHR43873">
    <property type="entry name" value="COBYRINATE A,C-DIAMIDE SYNTHASE"/>
    <property type="match status" value="1"/>
</dbReference>
<dbReference type="PANTHER" id="PTHR43873:SF1">
    <property type="entry name" value="COBYRINATE A,C-DIAMIDE SYNTHASE"/>
    <property type="match status" value="1"/>
</dbReference>
<reference evidence="10" key="1">
    <citation type="journal article" date="2014" name="Int. J. Syst. Evol. Microbiol.">
        <title>Complete genome sequence of Corynebacterium casei LMG S-19264T (=DSM 44701T), isolated from a smear-ripened cheese.</title>
        <authorList>
            <consortium name="US DOE Joint Genome Institute (JGI-PGF)"/>
            <person name="Walter F."/>
            <person name="Albersmeier A."/>
            <person name="Kalinowski J."/>
            <person name="Ruckert C."/>
        </authorList>
    </citation>
    <scope>NUCLEOTIDE SEQUENCE</scope>
    <source>
        <strain evidence="10">JCM 3172</strain>
    </source>
</reference>
<keyword evidence="11" id="KW-1185">Reference proteome</keyword>
<dbReference type="InterPro" id="IPR029062">
    <property type="entry name" value="Class_I_gatase-like"/>
</dbReference>
<comment type="similarity">
    <text evidence="7">Belongs to the CobB/CbiA family.</text>
</comment>
<name>A0A918H110_9ACTN</name>
<dbReference type="InterPro" id="IPR004484">
    <property type="entry name" value="CbiA/CobB_synth"/>
</dbReference>
<keyword evidence="3 7" id="KW-0547">Nucleotide-binding</keyword>
<dbReference type="SUPFAM" id="SSF52317">
    <property type="entry name" value="Class I glutamine amidotransferase-like"/>
    <property type="match status" value="1"/>
</dbReference>
<dbReference type="NCBIfam" id="TIGR00379">
    <property type="entry name" value="cobB"/>
    <property type="match status" value="1"/>
</dbReference>
<reference evidence="10" key="2">
    <citation type="submission" date="2020-09" db="EMBL/GenBank/DDBJ databases">
        <authorList>
            <person name="Sun Q."/>
            <person name="Ohkuma M."/>
        </authorList>
    </citation>
    <scope>NUCLEOTIDE SEQUENCE</scope>
    <source>
        <strain evidence="10">JCM 3172</strain>
    </source>
</reference>
<dbReference type="Proteomes" id="UP000619486">
    <property type="component" value="Unassembled WGS sequence"/>
</dbReference>
<keyword evidence="5 7" id="KW-0460">Magnesium</keyword>
<keyword evidence="2 7" id="KW-0436">Ligase</keyword>
<evidence type="ECO:0000313" key="10">
    <source>
        <dbReference type="EMBL" id="GGT24747.1"/>
    </source>
</evidence>
<comment type="function">
    <text evidence="7">Catalyzes the ATP-dependent amidation of the two carboxylate groups at positions a and c of hydrogenobyrinate, using either L-glutamine or ammonia as the nitrogen source.</text>
</comment>
<comment type="pathway">
    <text evidence="7">Cofactor biosynthesis; adenosylcobalamin biosynthesis; cob(II)yrinate a,c-diamide from precorrin-2 (aerobic route): step 9/10.</text>
</comment>
<keyword evidence="6 7" id="KW-0315">Glutamine amidotransferase</keyword>
<evidence type="ECO:0000256" key="7">
    <source>
        <dbReference type="HAMAP-Rule" id="MF_00027"/>
    </source>
</evidence>
<dbReference type="InterPro" id="IPR002586">
    <property type="entry name" value="CobQ/CobB/MinD/ParA_Nub-bd_dom"/>
</dbReference>
<keyword evidence="7" id="KW-0169">Cobalamin biosynthesis</keyword>
<dbReference type="SUPFAM" id="SSF52540">
    <property type="entry name" value="P-loop containing nucleoside triphosphate hydrolases"/>
    <property type="match status" value="1"/>
</dbReference>
<evidence type="ECO:0000313" key="11">
    <source>
        <dbReference type="Proteomes" id="UP000619486"/>
    </source>
</evidence>
<dbReference type="GO" id="GO:0043802">
    <property type="term" value="F:hydrogenobyrinic acid a,c-diamide synthase (glutamine-hydrolysing) activity"/>
    <property type="evidence" value="ECO:0007669"/>
    <property type="project" value="UniProtKB-UniRule"/>
</dbReference>
<dbReference type="CDD" id="cd05388">
    <property type="entry name" value="CobB_N"/>
    <property type="match status" value="1"/>
</dbReference>
<evidence type="ECO:0000259" key="9">
    <source>
        <dbReference type="Pfam" id="PF07685"/>
    </source>
</evidence>
<evidence type="ECO:0000256" key="3">
    <source>
        <dbReference type="ARBA" id="ARBA00022741"/>
    </source>
</evidence>
<sequence length="458" mass="47551">MVARLVIAAPSSGAGKTTVATGLMAAFAGRGLAVSPHKVGPDYIDPGYHALATGRPGRNLDAFMCGTELIAPLFEHGARGCDLAVVEGVMGLYDGAADQGELASTAQVAKLLKAPVVLVVDASSQSRSVAALVHGFASWDPEVRIGGVILNKVATDRHEHLLREALGESGVPVLGVLRRAPAVATPSRHLGLVPVAERQAAAVEAVAAQAEQVRAGCDLEGLLALARSAPELRVEPWSAWSWAGAPQGGTGGHGRRPTIAVAGGAAFTFSYAEHAELLEAAGAEVVTFDPLRDEALPEGTSGLVIGGGFPEMYGAELSANEPLRKAVAELARSGAPVAAECAGLLYLARSLDGKPMCGVLDADARMSERLTLGYRDAVAVSDSPLAAAGTRMRGHEFHRTVLEPGAGPVPAWGLRQPERRVEGFVQGGVHASYLHTHWAAAPGTAWRLAEHCREVRRP</sequence>
<feature type="domain" description="CobQ/CobB/MinD/ParA nucleotide binding" evidence="8">
    <location>
        <begin position="5"/>
        <end position="189"/>
    </location>
</feature>
<dbReference type="Gene3D" id="3.40.50.880">
    <property type="match status" value="1"/>
</dbReference>
<dbReference type="Gene3D" id="3.40.50.300">
    <property type="entry name" value="P-loop containing nucleotide triphosphate hydrolases"/>
    <property type="match status" value="1"/>
</dbReference>
<organism evidence="10 11">
    <name type="scientific">Streptomyces purpureus</name>
    <dbReference type="NCBI Taxonomy" id="1951"/>
    <lineage>
        <taxon>Bacteria</taxon>
        <taxon>Bacillati</taxon>
        <taxon>Actinomycetota</taxon>
        <taxon>Actinomycetes</taxon>
        <taxon>Kitasatosporales</taxon>
        <taxon>Streptomycetaceae</taxon>
        <taxon>Streptomyces</taxon>
    </lineage>
</organism>
<dbReference type="Pfam" id="PF07685">
    <property type="entry name" value="GATase_3"/>
    <property type="match status" value="1"/>
</dbReference>
<comment type="domain">
    <text evidence="7">Comprises of two domains. The C-terminal domain contains the binding site for glutamine and catalyzes the hydrolysis of this substrate to glutamate and ammonia. The N-terminal domain is anticipated to bind ATP and hydrogenobyrinate and catalyzes the ultimate synthesis of the diamide product. The ammonia produced via the glutaminase domain is probably translocated to the adjacent domain via a molecular tunnel, where it reacts with an activated intermediate.</text>
</comment>
<evidence type="ECO:0000256" key="1">
    <source>
        <dbReference type="ARBA" id="ARBA00001946"/>
    </source>
</evidence>
<evidence type="ECO:0000256" key="4">
    <source>
        <dbReference type="ARBA" id="ARBA00022840"/>
    </source>
</evidence>
<dbReference type="AlphaFoldDB" id="A0A918H110"/>
<dbReference type="PROSITE" id="PS51274">
    <property type="entry name" value="GATASE_COBBQ"/>
    <property type="match status" value="1"/>
</dbReference>
<evidence type="ECO:0000256" key="5">
    <source>
        <dbReference type="ARBA" id="ARBA00022842"/>
    </source>
</evidence>
<dbReference type="GO" id="GO:0005524">
    <property type="term" value="F:ATP binding"/>
    <property type="evidence" value="ECO:0007669"/>
    <property type="project" value="UniProtKB-UniRule"/>
</dbReference>
<dbReference type="HAMAP" id="MF_00027">
    <property type="entry name" value="CobB_CbiA"/>
    <property type="match status" value="1"/>
</dbReference>
<comment type="catalytic activity">
    <reaction evidence="7">
        <text>hydrogenobyrinate + 2 L-glutamine + 2 ATP + 2 H2O = hydrogenobyrinate a,c-diamide + 2 L-glutamate + 2 ADP + 2 phosphate + 2 H(+)</text>
        <dbReference type="Rhea" id="RHEA:12544"/>
        <dbReference type="ChEBI" id="CHEBI:15377"/>
        <dbReference type="ChEBI" id="CHEBI:15378"/>
        <dbReference type="ChEBI" id="CHEBI:29985"/>
        <dbReference type="ChEBI" id="CHEBI:30616"/>
        <dbReference type="ChEBI" id="CHEBI:43474"/>
        <dbReference type="ChEBI" id="CHEBI:58359"/>
        <dbReference type="ChEBI" id="CHEBI:77873"/>
        <dbReference type="ChEBI" id="CHEBI:77874"/>
        <dbReference type="ChEBI" id="CHEBI:456216"/>
        <dbReference type="EC" id="6.3.5.9"/>
    </reaction>
</comment>
<comment type="caution">
    <text evidence="10">The sequence shown here is derived from an EMBL/GenBank/DDBJ whole genome shotgun (WGS) entry which is preliminary data.</text>
</comment>
<proteinExistence type="inferred from homology"/>
<dbReference type="GO" id="GO:0009236">
    <property type="term" value="P:cobalamin biosynthetic process"/>
    <property type="evidence" value="ECO:0007669"/>
    <property type="project" value="UniProtKB-UniRule"/>
</dbReference>
<gene>
    <name evidence="7 10" type="primary">cobB</name>
    <name evidence="10" type="ORF">GCM10014713_17370</name>
</gene>
<feature type="domain" description="CobB/CobQ-like glutamine amidotransferase" evidence="9">
    <location>
        <begin position="258"/>
        <end position="440"/>
    </location>
</feature>
<feature type="site" description="Increases nucleophilicity of active site Cys" evidence="7">
    <location>
        <position position="435"/>
    </location>
</feature>
<dbReference type="InterPro" id="IPR011698">
    <property type="entry name" value="GATase_3"/>
</dbReference>
<dbReference type="Pfam" id="PF01656">
    <property type="entry name" value="CbiA"/>
    <property type="match status" value="1"/>
</dbReference>
<dbReference type="RefSeq" id="WP_189200781.1">
    <property type="nucleotide sequence ID" value="NZ_BMQQ01000004.1"/>
</dbReference>
<comment type="miscellaneous">
    <text evidence="7">The a and c carboxylates of hydrogenobyrinate are activated for nucleophilic attack via formation of a phosphorylated intermediate by ATP. CobB catalyzes first the amidation of the c-carboxylate, and then that of the a-carboxylate.</text>
</comment>
<comment type="cofactor">
    <cofactor evidence="1 7">
        <name>Mg(2+)</name>
        <dbReference type="ChEBI" id="CHEBI:18420"/>
    </cofactor>
</comment>
<keyword evidence="4 7" id="KW-0067">ATP-binding</keyword>
<evidence type="ECO:0000256" key="6">
    <source>
        <dbReference type="ARBA" id="ARBA00022962"/>
    </source>
</evidence>
<dbReference type="EMBL" id="BMQQ01000004">
    <property type="protein sequence ID" value="GGT24747.1"/>
    <property type="molecule type" value="Genomic_DNA"/>
</dbReference>
<accession>A0A918H110</accession>
<dbReference type="EC" id="6.3.5.9" evidence="7"/>
<dbReference type="GO" id="GO:0042242">
    <property type="term" value="F:cobyrinic acid a,c-diamide synthase activity"/>
    <property type="evidence" value="ECO:0007669"/>
    <property type="project" value="InterPro"/>
</dbReference>